<organism evidence="2">
    <name type="scientific">Thermosporothrix sp. COM3</name>
    <dbReference type="NCBI Taxonomy" id="2490863"/>
    <lineage>
        <taxon>Bacteria</taxon>
        <taxon>Bacillati</taxon>
        <taxon>Chloroflexota</taxon>
        <taxon>Ktedonobacteria</taxon>
        <taxon>Ktedonobacterales</taxon>
        <taxon>Thermosporotrichaceae</taxon>
        <taxon>Thermosporothrix</taxon>
    </lineage>
</organism>
<feature type="compositionally biased region" description="Polar residues" evidence="1">
    <location>
        <begin position="34"/>
        <end position="44"/>
    </location>
</feature>
<feature type="region of interest" description="Disordered" evidence="1">
    <location>
        <begin position="34"/>
        <end position="66"/>
    </location>
</feature>
<dbReference type="PROSITE" id="PS51257">
    <property type="entry name" value="PROKAR_LIPOPROTEIN"/>
    <property type="match status" value="1"/>
</dbReference>
<protein>
    <submittedName>
        <fullName evidence="2">Uncharacterized protein</fullName>
    </submittedName>
</protein>
<dbReference type="EMBL" id="AP019376">
    <property type="protein sequence ID" value="BBH89432.1"/>
    <property type="molecule type" value="Genomic_DNA"/>
</dbReference>
<sequence length="180" mass="19450">MMQKLKSIPYLTHWLLVLSLVLVLVLVTACGSRPTTGGQPAQGSPTATPPATTPAPDKGDKNALTNGCPSDITMKTVPSKADVIVKRSDIGKTIVVHKGNIIEFDLPFGQRWLGPTATPTILEIQQPAGFAASENKACIWRFVARDTGKIELDFTARAICRPGKMCAMYIMDLPFTIEVQ</sequence>
<accession>A0A455SRD6</accession>
<gene>
    <name evidence="2" type="ORF">KTC_41830</name>
</gene>
<dbReference type="AlphaFoldDB" id="A0A455SRD6"/>
<reference evidence="2" key="1">
    <citation type="submission" date="2018-12" db="EMBL/GenBank/DDBJ databases">
        <title>Novel natural products biosynthetic potential of the class Ktedonobacteria.</title>
        <authorList>
            <person name="Zheng Y."/>
            <person name="Saitou A."/>
            <person name="Wang C.M."/>
            <person name="Toyoda A."/>
            <person name="Minakuchi Y."/>
            <person name="Sekiguchi Y."/>
            <person name="Ueda K."/>
            <person name="Takano H."/>
            <person name="Sakai Y."/>
            <person name="Yokota A."/>
            <person name="Yabe S."/>
        </authorList>
    </citation>
    <scope>NUCLEOTIDE SEQUENCE</scope>
    <source>
        <strain evidence="2">COM3</strain>
    </source>
</reference>
<evidence type="ECO:0000256" key="1">
    <source>
        <dbReference type="SAM" id="MobiDB-lite"/>
    </source>
</evidence>
<name>A0A455SRD6_9CHLR</name>
<evidence type="ECO:0000313" key="2">
    <source>
        <dbReference type="EMBL" id="BBH89432.1"/>
    </source>
</evidence>
<proteinExistence type="predicted"/>